<keyword evidence="1" id="KW-1133">Transmembrane helix</keyword>
<dbReference type="EMBL" id="BKAG01000014">
    <property type="protein sequence ID" value="GEP43099.1"/>
    <property type="molecule type" value="Genomic_DNA"/>
</dbReference>
<keyword evidence="3" id="KW-1185">Reference proteome</keyword>
<evidence type="ECO:0000256" key="1">
    <source>
        <dbReference type="SAM" id="Phobius"/>
    </source>
</evidence>
<comment type="caution">
    <text evidence="2">The sequence shown here is derived from an EMBL/GenBank/DDBJ whole genome shotgun (WGS) entry which is preliminary data.</text>
</comment>
<organism evidence="2 3">
    <name type="scientific">Brevifollis gellanilyticus</name>
    <dbReference type="NCBI Taxonomy" id="748831"/>
    <lineage>
        <taxon>Bacteria</taxon>
        <taxon>Pseudomonadati</taxon>
        <taxon>Verrucomicrobiota</taxon>
        <taxon>Verrucomicrobiia</taxon>
        <taxon>Verrucomicrobiales</taxon>
        <taxon>Verrucomicrobiaceae</taxon>
    </lineage>
</organism>
<keyword evidence="1" id="KW-0472">Membrane</keyword>
<gene>
    <name evidence="2" type="ORF">BGE01nite_23900</name>
</gene>
<protein>
    <submittedName>
        <fullName evidence="2">Uncharacterized protein</fullName>
    </submittedName>
</protein>
<evidence type="ECO:0000313" key="2">
    <source>
        <dbReference type="EMBL" id="GEP43099.1"/>
    </source>
</evidence>
<dbReference type="Proteomes" id="UP000321577">
    <property type="component" value="Unassembled WGS sequence"/>
</dbReference>
<feature type="transmembrane region" description="Helical" evidence="1">
    <location>
        <begin position="6"/>
        <end position="30"/>
    </location>
</feature>
<accession>A0A512M8N8</accession>
<proteinExistence type="predicted"/>
<sequence>MKKAVVILYIIVASQAVCTVIGFAVSYKVLQLSLFEAGKSMGEAMIKICDQRYVQK</sequence>
<dbReference type="RefSeq" id="WP_170266742.1">
    <property type="nucleotide sequence ID" value="NZ_BKAG01000014.1"/>
</dbReference>
<keyword evidence="1" id="KW-0812">Transmembrane</keyword>
<name>A0A512M8N8_9BACT</name>
<dbReference type="AlphaFoldDB" id="A0A512M8N8"/>
<reference evidence="2 3" key="1">
    <citation type="submission" date="2019-07" db="EMBL/GenBank/DDBJ databases">
        <title>Whole genome shotgun sequence of Brevifollis gellanilyticus NBRC 108608.</title>
        <authorList>
            <person name="Hosoyama A."/>
            <person name="Uohara A."/>
            <person name="Ohji S."/>
            <person name="Ichikawa N."/>
        </authorList>
    </citation>
    <scope>NUCLEOTIDE SEQUENCE [LARGE SCALE GENOMIC DNA]</scope>
    <source>
        <strain evidence="2 3">NBRC 108608</strain>
    </source>
</reference>
<evidence type="ECO:0000313" key="3">
    <source>
        <dbReference type="Proteomes" id="UP000321577"/>
    </source>
</evidence>